<evidence type="ECO:0000313" key="1">
    <source>
        <dbReference type="EMBL" id="KAK9036807.1"/>
    </source>
</evidence>
<comment type="caution">
    <text evidence="1">The sequence shown here is derived from an EMBL/GenBank/DDBJ whole genome shotgun (WGS) entry which is preliminary data.</text>
</comment>
<organism evidence="1 2">
    <name type="scientific">Hibiscus sabdariffa</name>
    <name type="common">roselle</name>
    <dbReference type="NCBI Taxonomy" id="183260"/>
    <lineage>
        <taxon>Eukaryota</taxon>
        <taxon>Viridiplantae</taxon>
        <taxon>Streptophyta</taxon>
        <taxon>Embryophyta</taxon>
        <taxon>Tracheophyta</taxon>
        <taxon>Spermatophyta</taxon>
        <taxon>Magnoliopsida</taxon>
        <taxon>eudicotyledons</taxon>
        <taxon>Gunneridae</taxon>
        <taxon>Pentapetalae</taxon>
        <taxon>rosids</taxon>
        <taxon>malvids</taxon>
        <taxon>Malvales</taxon>
        <taxon>Malvaceae</taxon>
        <taxon>Malvoideae</taxon>
        <taxon>Hibiscus</taxon>
    </lineage>
</organism>
<sequence>MRSLKIIVELRVENMLLLLVSMDEHGGPDASRFISDHLFQNLIRLTRASGLISEDILGSSFSTTEDGFLTLVLVWVDQIRLLHNASKDEVKQEVRLLHPGDSHIVGAWHIKGIIQQAVKIVSNSPRAGIARRLIRTTFDYAN</sequence>
<reference evidence="1 2" key="1">
    <citation type="journal article" date="2024" name="G3 (Bethesda)">
        <title>Genome assembly of Hibiscus sabdariffa L. provides insights into metabolisms of medicinal natural products.</title>
        <authorList>
            <person name="Kim T."/>
        </authorList>
    </citation>
    <scope>NUCLEOTIDE SEQUENCE [LARGE SCALE GENOMIC DNA]</scope>
    <source>
        <strain evidence="1">TK-2024</strain>
        <tissue evidence="1">Old leaves</tissue>
    </source>
</reference>
<evidence type="ECO:0000313" key="2">
    <source>
        <dbReference type="Proteomes" id="UP001396334"/>
    </source>
</evidence>
<protein>
    <submittedName>
        <fullName evidence="1">Uncharacterized protein</fullName>
    </submittedName>
</protein>
<proteinExistence type="predicted"/>
<dbReference type="EMBL" id="JBBPBN010000005">
    <property type="protein sequence ID" value="KAK9036807.1"/>
    <property type="molecule type" value="Genomic_DNA"/>
</dbReference>
<keyword evidence="2" id="KW-1185">Reference proteome</keyword>
<gene>
    <name evidence="1" type="ORF">V6N11_021734</name>
</gene>
<name>A0ABR2TH53_9ROSI</name>
<dbReference type="Proteomes" id="UP001396334">
    <property type="component" value="Unassembled WGS sequence"/>
</dbReference>
<accession>A0ABR2TH53</accession>